<evidence type="ECO:0000259" key="8">
    <source>
        <dbReference type="PROSITE" id="PS50850"/>
    </source>
</evidence>
<feature type="transmembrane region" description="Helical" evidence="7">
    <location>
        <begin position="50"/>
        <end position="73"/>
    </location>
</feature>
<dbReference type="KEGG" id="mbah:HYN46_15585"/>
<evidence type="ECO:0000256" key="4">
    <source>
        <dbReference type="ARBA" id="ARBA00022692"/>
    </source>
</evidence>
<gene>
    <name evidence="9" type="ORF">HYN46_15585</name>
</gene>
<dbReference type="PROSITE" id="PS50850">
    <property type="entry name" value="MFS"/>
    <property type="match status" value="1"/>
</dbReference>
<proteinExistence type="predicted"/>
<evidence type="ECO:0000256" key="6">
    <source>
        <dbReference type="ARBA" id="ARBA00023136"/>
    </source>
</evidence>
<feature type="transmembrane region" description="Helical" evidence="7">
    <location>
        <begin position="85"/>
        <end position="103"/>
    </location>
</feature>
<feature type="transmembrane region" description="Helical" evidence="7">
    <location>
        <begin position="307"/>
        <end position="332"/>
    </location>
</feature>
<evidence type="ECO:0000256" key="5">
    <source>
        <dbReference type="ARBA" id="ARBA00022989"/>
    </source>
</evidence>
<feature type="transmembrane region" description="Helical" evidence="7">
    <location>
        <begin position="146"/>
        <end position="165"/>
    </location>
</feature>
<dbReference type="SUPFAM" id="SSF103473">
    <property type="entry name" value="MFS general substrate transporter"/>
    <property type="match status" value="1"/>
</dbReference>
<dbReference type="PANTHER" id="PTHR43414">
    <property type="entry name" value="MULTIDRUG RESISTANCE PROTEIN MDTG"/>
    <property type="match status" value="1"/>
</dbReference>
<dbReference type="GO" id="GO:0005886">
    <property type="term" value="C:plasma membrane"/>
    <property type="evidence" value="ECO:0007669"/>
    <property type="project" value="UniProtKB-SubCell"/>
</dbReference>
<organism evidence="9 10">
    <name type="scientific">Aquirhabdus parva</name>
    <dbReference type="NCBI Taxonomy" id="2283318"/>
    <lineage>
        <taxon>Bacteria</taxon>
        <taxon>Pseudomonadati</taxon>
        <taxon>Pseudomonadota</taxon>
        <taxon>Gammaproteobacteria</taxon>
        <taxon>Moraxellales</taxon>
        <taxon>Moraxellaceae</taxon>
        <taxon>Aquirhabdus</taxon>
    </lineage>
</organism>
<feature type="transmembrane region" description="Helical" evidence="7">
    <location>
        <begin position="250"/>
        <end position="271"/>
    </location>
</feature>
<feature type="domain" description="Major facilitator superfamily (MFS) profile" evidence="8">
    <location>
        <begin position="11"/>
        <end position="398"/>
    </location>
</feature>
<feature type="transmembrane region" description="Helical" evidence="7">
    <location>
        <begin position="115"/>
        <end position="134"/>
    </location>
</feature>
<dbReference type="Proteomes" id="UP000253940">
    <property type="component" value="Chromosome"/>
</dbReference>
<dbReference type="InterPro" id="IPR011701">
    <property type="entry name" value="MFS"/>
</dbReference>
<feature type="transmembrane region" description="Helical" evidence="7">
    <location>
        <begin position="15"/>
        <end position="38"/>
    </location>
</feature>
<keyword evidence="4 7" id="KW-0812">Transmembrane</keyword>
<feature type="transmembrane region" description="Helical" evidence="7">
    <location>
        <begin position="375"/>
        <end position="393"/>
    </location>
</feature>
<evidence type="ECO:0000256" key="7">
    <source>
        <dbReference type="SAM" id="Phobius"/>
    </source>
</evidence>
<dbReference type="Gene3D" id="1.20.1250.20">
    <property type="entry name" value="MFS general substrate transporter like domains"/>
    <property type="match status" value="1"/>
</dbReference>
<evidence type="ECO:0000313" key="9">
    <source>
        <dbReference type="EMBL" id="AXI04134.1"/>
    </source>
</evidence>
<keyword evidence="6 7" id="KW-0472">Membrane</keyword>
<feature type="transmembrane region" description="Helical" evidence="7">
    <location>
        <begin position="212"/>
        <end position="230"/>
    </location>
</feature>
<feature type="transmembrane region" description="Helical" evidence="7">
    <location>
        <begin position="344"/>
        <end position="369"/>
    </location>
</feature>
<evidence type="ECO:0000256" key="3">
    <source>
        <dbReference type="ARBA" id="ARBA00022475"/>
    </source>
</evidence>
<dbReference type="EMBL" id="CP031222">
    <property type="protein sequence ID" value="AXI04134.1"/>
    <property type="molecule type" value="Genomic_DNA"/>
</dbReference>
<keyword evidence="10" id="KW-1185">Reference proteome</keyword>
<feature type="transmembrane region" description="Helical" evidence="7">
    <location>
        <begin position="283"/>
        <end position="301"/>
    </location>
</feature>
<evidence type="ECO:0000256" key="2">
    <source>
        <dbReference type="ARBA" id="ARBA00022448"/>
    </source>
</evidence>
<accession>A0A345PA25</accession>
<dbReference type="GO" id="GO:0022857">
    <property type="term" value="F:transmembrane transporter activity"/>
    <property type="evidence" value="ECO:0007669"/>
    <property type="project" value="InterPro"/>
</dbReference>
<dbReference type="InterPro" id="IPR036259">
    <property type="entry name" value="MFS_trans_sf"/>
</dbReference>
<dbReference type="RefSeq" id="WP_114900242.1">
    <property type="nucleotide sequence ID" value="NZ_CP031222.1"/>
</dbReference>
<name>A0A345PA25_9GAMM</name>
<feature type="transmembrane region" description="Helical" evidence="7">
    <location>
        <begin position="171"/>
        <end position="192"/>
    </location>
</feature>
<reference evidence="9 10" key="1">
    <citation type="submission" date="2018-07" db="EMBL/GenBank/DDBJ databases">
        <title>Genome sequencing of Moraxellaceae gen. HYN0046.</title>
        <authorList>
            <person name="Kim M."/>
            <person name="Yi H."/>
        </authorList>
    </citation>
    <scope>NUCLEOTIDE SEQUENCE [LARGE SCALE GENOMIC DNA]</scope>
    <source>
        <strain evidence="9 10">HYN0046</strain>
    </source>
</reference>
<evidence type="ECO:0000313" key="10">
    <source>
        <dbReference type="Proteomes" id="UP000253940"/>
    </source>
</evidence>
<dbReference type="AlphaFoldDB" id="A0A345PA25"/>
<protein>
    <submittedName>
        <fullName evidence="9">MFS transporter</fullName>
    </submittedName>
</protein>
<evidence type="ECO:0000256" key="1">
    <source>
        <dbReference type="ARBA" id="ARBA00004651"/>
    </source>
</evidence>
<keyword evidence="3" id="KW-1003">Cell membrane</keyword>
<dbReference type="OrthoDB" id="63984at2"/>
<keyword evidence="5 7" id="KW-1133">Transmembrane helix</keyword>
<dbReference type="InterPro" id="IPR020846">
    <property type="entry name" value="MFS_dom"/>
</dbReference>
<sequence>MTERRLHGKNVRHPLLWLFIVQMLSMGAMEMSAPFWALHFKATGQLSAHWLAIASGVAYAGPMVMAMCFTPLWGRLGDRYGHKPMLLRALFALALTQLCIAWLNDTFSILVMRLVQGGLAGFIAASQAYGTTLVNREGRSALMAKLQVATAMGSMIGPLLGGIIFDFYSFAWLNLIAALICFGCALAAWWLLPATQVKKVSKSSEATTEVSLPFAAFFGLLLGIVLVQAGKMMPQAFFGIFAEQTLHASATVVGLCYGAVAVGLCVAAPIWGKRFAHQSQSQVLQQVEWITWVCVLVVMAQAMSSNIVIFIVARVVWGICLGALLPVFYSLLSKAAADHQQGHVLGLGNSAAKAGALIGIGVGAVTMIWLPVAYLFWPVVVTYGVAALGIRLLRLKPQVFSPTPSASLTNPS</sequence>
<dbReference type="Pfam" id="PF07690">
    <property type="entry name" value="MFS_1"/>
    <property type="match status" value="1"/>
</dbReference>
<comment type="subcellular location">
    <subcellularLocation>
        <location evidence="1">Cell membrane</location>
        <topology evidence="1">Multi-pass membrane protein</topology>
    </subcellularLocation>
</comment>
<dbReference type="PANTHER" id="PTHR43414:SF1">
    <property type="entry name" value="PEPTIDE PERMEASE"/>
    <property type="match status" value="1"/>
</dbReference>
<keyword evidence="2" id="KW-0813">Transport</keyword>